<gene>
    <name evidence="2" type="ORF">H109_01228</name>
</gene>
<feature type="compositionally biased region" description="Polar residues" evidence="1">
    <location>
        <begin position="79"/>
        <end position="117"/>
    </location>
</feature>
<feature type="compositionally biased region" description="Low complexity" evidence="1">
    <location>
        <begin position="1"/>
        <end position="22"/>
    </location>
</feature>
<dbReference type="GO" id="GO:0019901">
    <property type="term" value="F:protein kinase binding"/>
    <property type="evidence" value="ECO:0007669"/>
    <property type="project" value="InterPro"/>
</dbReference>
<dbReference type="OMA" id="CKATRSN"/>
<reference evidence="2 3" key="1">
    <citation type="submission" date="2014-02" db="EMBL/GenBank/DDBJ databases">
        <title>The Genome Sequence of Trichophyton interdigitale MR816.</title>
        <authorList>
            <consortium name="The Broad Institute Genomics Platform"/>
            <person name="Cuomo C.A."/>
            <person name="White T.C."/>
            <person name="Graser Y."/>
            <person name="Martinez-Rossi N."/>
            <person name="Heitman J."/>
            <person name="Young S.K."/>
            <person name="Zeng Q."/>
            <person name="Gargeya S."/>
            <person name="Abouelleil A."/>
            <person name="Alvarado L."/>
            <person name="Chapman S.B."/>
            <person name="Gainer-Dewar J."/>
            <person name="Goldberg J."/>
            <person name="Griggs A."/>
            <person name="Gujja S."/>
            <person name="Hansen M."/>
            <person name="Howarth C."/>
            <person name="Imamovic A."/>
            <person name="Larimer J."/>
            <person name="Martinez D."/>
            <person name="Murphy C."/>
            <person name="Pearson M.D."/>
            <person name="Persinoti G."/>
            <person name="Poon T."/>
            <person name="Priest M."/>
            <person name="Roberts A.D."/>
            <person name="Saif S."/>
            <person name="Shea T.D."/>
            <person name="Sykes S.N."/>
            <person name="Wortman J."/>
            <person name="Nusbaum C."/>
            <person name="Birren B."/>
        </authorList>
    </citation>
    <scope>NUCLEOTIDE SEQUENCE [LARGE SCALE GENOMIC DNA]</scope>
    <source>
        <strain evidence="2 3">MR816</strain>
    </source>
</reference>
<dbReference type="SUPFAM" id="SSF81995">
    <property type="entry name" value="beta-sandwich domain of Sec23/24"/>
    <property type="match status" value="1"/>
</dbReference>
<dbReference type="Proteomes" id="UP000024533">
    <property type="component" value="Unassembled WGS sequence"/>
</dbReference>
<dbReference type="HOGENOM" id="CLU_023749_4_0_1"/>
<dbReference type="STRING" id="1215338.A0A059JGH2"/>
<dbReference type="AlphaFoldDB" id="A0A059JGH2"/>
<dbReference type="InterPro" id="IPR036915">
    <property type="entry name" value="Cyclin-like_sf"/>
</dbReference>
<accession>A0A059JGH2</accession>
<proteinExistence type="predicted"/>
<feature type="region of interest" description="Disordered" evidence="1">
    <location>
        <begin position="190"/>
        <end position="231"/>
    </location>
</feature>
<comment type="caution">
    <text evidence="2">The sequence shown here is derived from an EMBL/GenBank/DDBJ whole genome shotgun (WGS) entry which is preliminary data.</text>
</comment>
<dbReference type="GO" id="GO:0016538">
    <property type="term" value="F:cyclin-dependent protein serine/threonine kinase regulator activity"/>
    <property type="evidence" value="ECO:0007669"/>
    <property type="project" value="TreeGrafter"/>
</dbReference>
<feature type="region of interest" description="Disordered" evidence="1">
    <location>
        <begin position="400"/>
        <end position="482"/>
    </location>
</feature>
<dbReference type="CDD" id="cd20558">
    <property type="entry name" value="CYCLIN_ScPCL7-like"/>
    <property type="match status" value="1"/>
</dbReference>
<dbReference type="InterPro" id="IPR013922">
    <property type="entry name" value="Cyclin_PHO80-like"/>
</dbReference>
<feature type="region of interest" description="Disordered" evidence="1">
    <location>
        <begin position="1"/>
        <end position="176"/>
    </location>
</feature>
<evidence type="ECO:0000313" key="3">
    <source>
        <dbReference type="Proteomes" id="UP000024533"/>
    </source>
</evidence>
<feature type="compositionally biased region" description="Low complexity" evidence="1">
    <location>
        <begin position="146"/>
        <end position="176"/>
    </location>
</feature>
<organism evidence="2 3">
    <name type="scientific">Trichophyton interdigitale (strain MR816)</name>
    <dbReference type="NCBI Taxonomy" id="1215338"/>
    <lineage>
        <taxon>Eukaryota</taxon>
        <taxon>Fungi</taxon>
        <taxon>Dikarya</taxon>
        <taxon>Ascomycota</taxon>
        <taxon>Pezizomycotina</taxon>
        <taxon>Eurotiomycetes</taxon>
        <taxon>Eurotiomycetidae</taxon>
        <taxon>Onygenales</taxon>
        <taxon>Arthrodermataceae</taxon>
        <taxon>Trichophyton</taxon>
    </lineage>
</organism>
<feature type="compositionally biased region" description="Low complexity" evidence="1">
    <location>
        <begin position="190"/>
        <end position="206"/>
    </location>
</feature>
<dbReference type="PANTHER" id="PTHR15615:SF117">
    <property type="entry name" value="PHO85 CYCLIN PHO80"/>
    <property type="match status" value="1"/>
</dbReference>
<feature type="compositionally biased region" description="Polar residues" evidence="1">
    <location>
        <begin position="48"/>
        <end position="71"/>
    </location>
</feature>
<feature type="compositionally biased region" description="Basic residues" evidence="1">
    <location>
        <begin position="23"/>
        <end position="41"/>
    </location>
</feature>
<name>A0A059JGH2_TRIIM</name>
<protein>
    <recommendedName>
        <fullName evidence="4">Cyclin-dependent protein kinase regulator Pho80</fullName>
    </recommendedName>
</protein>
<dbReference type="OrthoDB" id="337735at2759"/>
<dbReference type="EMBL" id="AOKY01000090">
    <property type="protein sequence ID" value="KDB26991.1"/>
    <property type="molecule type" value="Genomic_DNA"/>
</dbReference>
<evidence type="ECO:0008006" key="4">
    <source>
        <dbReference type="Google" id="ProtNLM"/>
    </source>
</evidence>
<keyword evidence="3" id="KW-1185">Reference proteome</keyword>
<evidence type="ECO:0000256" key="1">
    <source>
        <dbReference type="SAM" id="MobiDB-lite"/>
    </source>
</evidence>
<dbReference type="GO" id="GO:0000307">
    <property type="term" value="C:cyclin-dependent protein kinase holoenzyme complex"/>
    <property type="evidence" value="ECO:0007669"/>
    <property type="project" value="TreeGrafter"/>
</dbReference>
<feature type="compositionally biased region" description="Low complexity" evidence="1">
    <location>
        <begin position="441"/>
        <end position="450"/>
    </location>
</feature>
<dbReference type="Gene3D" id="1.10.472.10">
    <property type="entry name" value="Cyclin-like"/>
    <property type="match status" value="1"/>
</dbReference>
<feature type="compositionally biased region" description="Pro residues" evidence="1">
    <location>
        <begin position="423"/>
        <end position="440"/>
    </location>
</feature>
<dbReference type="PANTHER" id="PTHR15615">
    <property type="match status" value="1"/>
</dbReference>
<dbReference type="Pfam" id="PF08613">
    <property type="entry name" value="Cyclin"/>
    <property type="match status" value="1"/>
</dbReference>
<sequence length="482" mass="52928">MASSAASLSPTTAALLRASPNSRPHHNHSHSHSHSHSHHQNHQSYSSLQQRPSPLLASTTPRSSPRQTENSQQQQQQQHSADSGSCSSPEIEQLRTTFKRQTVDAGTQYSRPSTPSDTAAAGESSRMPGTAIGTKRSPPDAAKVIAAPGPASAPAPSKNTPSQQQQQQRQQQQQQKQQLLLIRQQQQQQQQLPQQQQQSRQQSQRRQQLDDDDRPPEGSASKRLRPAKPPVKLLPRRYEAADPRDLVVLISSMIMELIRFNDQIPLRDGRLTRFHSRSPPRISVQDYLQRLTTHATLSPPILLSMVYYIDRLCALYPAFTISSLTVHRFLISSATVASKGLSDSFWTNKTYARVGGISVEELALLELEFLWRVEWRIVPQPEVLVDYYLSLVERCDDYEMQPELPPPIPPLVTAAGGARSIRAPPPAAAPAAVPPAPASAPAPAVSSAPADSQPKSHVKPEPSTTTEKTEPDSAQSTSSSST</sequence>
<evidence type="ECO:0000313" key="2">
    <source>
        <dbReference type="EMBL" id="KDB26991.1"/>
    </source>
</evidence>
<dbReference type="SUPFAM" id="SSF47954">
    <property type="entry name" value="Cyclin-like"/>
    <property type="match status" value="1"/>
</dbReference>
<dbReference type="GO" id="GO:0005634">
    <property type="term" value="C:nucleus"/>
    <property type="evidence" value="ECO:0007669"/>
    <property type="project" value="TreeGrafter"/>
</dbReference>